<keyword evidence="2" id="KW-1185">Reference proteome</keyword>
<proteinExistence type="predicted"/>
<name>A0A9N9S8V5_9DIPT</name>
<reference evidence="1" key="2">
    <citation type="submission" date="2022-10" db="EMBL/GenBank/DDBJ databases">
        <authorList>
            <consortium name="ENA_rothamsted_submissions"/>
            <consortium name="culmorum"/>
            <person name="King R."/>
        </authorList>
    </citation>
    <scope>NUCLEOTIDE SEQUENCE</scope>
</reference>
<evidence type="ECO:0008006" key="3">
    <source>
        <dbReference type="Google" id="ProtNLM"/>
    </source>
</evidence>
<dbReference type="Proteomes" id="UP001153620">
    <property type="component" value="Chromosome 4"/>
</dbReference>
<dbReference type="EMBL" id="OU895880">
    <property type="protein sequence ID" value="CAG9811175.1"/>
    <property type="molecule type" value="Genomic_DNA"/>
</dbReference>
<accession>A0A9N9S8V5</accession>
<evidence type="ECO:0000313" key="2">
    <source>
        <dbReference type="Proteomes" id="UP001153620"/>
    </source>
</evidence>
<sequence>MAKIPLLPHELVLEIISKLTSIDDLKNCMEISKEIHDLMFKTPEIMRNILINVDIAEDDSEDTVEILKFLEANATSIRCLRMTIYATNACLKLRSILSDMRNLEEVTMKLYSYASDRDANYKVDENLIINLPKLKSLETDLESFLLLMPNVKNNKNLVNCTISYGNNRNMSNEHCENFVKFLSQQKVLKKLNLKFDDNCPVDFPHRDISEDLKFKLTTLSISRIKNTVNPMLDSFLKIQGKYLKNLILENCPNDDFLEILFENFYNLKNLKLFIQKNNSIFSEKCPHWELRSLMYFEDLSNSFMGDKINLFKLVERFPNIEHLKCGDLLSCDQIFDKITILDLNYSNFTNLCHIKLPNLRVFTVKTTTVILEKNFESFLKNAPKIEKIFMDFQFGGRLQVESFNFMIKLNDLENLETFHIDFLRIKPTEYEWKKCRINFMTKIVKISSDLDPIFERFLEFNFKSFKFVIFSFKDCQLGYLK</sequence>
<reference evidence="1" key="1">
    <citation type="submission" date="2022-01" db="EMBL/GenBank/DDBJ databases">
        <authorList>
            <person name="King R."/>
        </authorList>
    </citation>
    <scope>NUCLEOTIDE SEQUENCE</scope>
</reference>
<protein>
    <recommendedName>
        <fullName evidence="3">F-box domain-containing protein</fullName>
    </recommendedName>
</protein>
<organism evidence="1 2">
    <name type="scientific">Chironomus riparius</name>
    <dbReference type="NCBI Taxonomy" id="315576"/>
    <lineage>
        <taxon>Eukaryota</taxon>
        <taxon>Metazoa</taxon>
        <taxon>Ecdysozoa</taxon>
        <taxon>Arthropoda</taxon>
        <taxon>Hexapoda</taxon>
        <taxon>Insecta</taxon>
        <taxon>Pterygota</taxon>
        <taxon>Neoptera</taxon>
        <taxon>Endopterygota</taxon>
        <taxon>Diptera</taxon>
        <taxon>Nematocera</taxon>
        <taxon>Chironomoidea</taxon>
        <taxon>Chironomidae</taxon>
        <taxon>Chironominae</taxon>
        <taxon>Chironomus</taxon>
    </lineage>
</organism>
<dbReference type="SUPFAM" id="SSF52047">
    <property type="entry name" value="RNI-like"/>
    <property type="match status" value="1"/>
</dbReference>
<evidence type="ECO:0000313" key="1">
    <source>
        <dbReference type="EMBL" id="CAG9811175.1"/>
    </source>
</evidence>
<dbReference type="AlphaFoldDB" id="A0A9N9S8V5"/>
<gene>
    <name evidence="1" type="ORF">CHIRRI_LOCUS13984</name>
</gene>